<evidence type="ECO:0000313" key="2">
    <source>
        <dbReference type="Proteomes" id="UP000036367"/>
    </source>
</evidence>
<protein>
    <submittedName>
        <fullName evidence="1">Uncharacterized protein</fullName>
    </submittedName>
</protein>
<sequence>MSGVGGPWVETQGWRLPSLRDWGAFRCQTHAHWAVIAL</sequence>
<accession>A0A0J1BMF1</accession>
<dbReference type="STRING" id="595434.RISK_000305"/>
<dbReference type="PATRIC" id="fig|595434.4.peg.290"/>
<name>A0A0J1BMF1_RHOIS</name>
<comment type="caution">
    <text evidence="1">The sequence shown here is derived from an EMBL/GenBank/DDBJ whole genome shotgun (WGS) entry which is preliminary data.</text>
</comment>
<dbReference type="EMBL" id="LECT01000005">
    <property type="protein sequence ID" value="KLU07628.1"/>
    <property type="molecule type" value="Genomic_DNA"/>
</dbReference>
<reference evidence="1" key="1">
    <citation type="submission" date="2015-05" db="EMBL/GenBank/DDBJ databases">
        <title>Permanent draft genome of Rhodopirellula islandicus K833.</title>
        <authorList>
            <person name="Kizina J."/>
            <person name="Richter M."/>
            <person name="Glockner F.O."/>
            <person name="Harder J."/>
        </authorList>
    </citation>
    <scope>NUCLEOTIDE SEQUENCE [LARGE SCALE GENOMIC DNA]</scope>
    <source>
        <strain evidence="1">K833</strain>
    </source>
</reference>
<evidence type="ECO:0000313" key="1">
    <source>
        <dbReference type="EMBL" id="KLU07628.1"/>
    </source>
</evidence>
<dbReference type="Proteomes" id="UP000036367">
    <property type="component" value="Unassembled WGS sequence"/>
</dbReference>
<proteinExistence type="predicted"/>
<organism evidence="1 2">
    <name type="scientific">Rhodopirellula islandica</name>
    <dbReference type="NCBI Taxonomy" id="595434"/>
    <lineage>
        <taxon>Bacteria</taxon>
        <taxon>Pseudomonadati</taxon>
        <taxon>Planctomycetota</taxon>
        <taxon>Planctomycetia</taxon>
        <taxon>Pirellulales</taxon>
        <taxon>Pirellulaceae</taxon>
        <taxon>Rhodopirellula</taxon>
    </lineage>
</organism>
<dbReference type="AlphaFoldDB" id="A0A0J1BMF1"/>
<gene>
    <name evidence="1" type="ORF">RISK_000305</name>
</gene>
<keyword evidence="2" id="KW-1185">Reference proteome</keyword>